<organism evidence="2 3">
    <name type="scientific">Liparis tanakae</name>
    <name type="common">Tanaka's snailfish</name>
    <dbReference type="NCBI Taxonomy" id="230148"/>
    <lineage>
        <taxon>Eukaryota</taxon>
        <taxon>Metazoa</taxon>
        <taxon>Chordata</taxon>
        <taxon>Craniata</taxon>
        <taxon>Vertebrata</taxon>
        <taxon>Euteleostomi</taxon>
        <taxon>Actinopterygii</taxon>
        <taxon>Neopterygii</taxon>
        <taxon>Teleostei</taxon>
        <taxon>Neoteleostei</taxon>
        <taxon>Acanthomorphata</taxon>
        <taxon>Eupercaria</taxon>
        <taxon>Perciformes</taxon>
        <taxon>Cottioidei</taxon>
        <taxon>Cottales</taxon>
        <taxon>Liparidae</taxon>
        <taxon>Liparis</taxon>
    </lineage>
</organism>
<protein>
    <submittedName>
        <fullName evidence="2">Uncharacterized protein</fullName>
    </submittedName>
</protein>
<proteinExistence type="predicted"/>
<keyword evidence="3" id="KW-1185">Reference proteome</keyword>
<evidence type="ECO:0000313" key="3">
    <source>
        <dbReference type="Proteomes" id="UP000314294"/>
    </source>
</evidence>
<evidence type="ECO:0000256" key="1">
    <source>
        <dbReference type="SAM" id="MobiDB-lite"/>
    </source>
</evidence>
<dbReference type="EMBL" id="SRLO01000066">
    <property type="protein sequence ID" value="TNN79227.1"/>
    <property type="molecule type" value="Genomic_DNA"/>
</dbReference>
<evidence type="ECO:0000313" key="2">
    <source>
        <dbReference type="EMBL" id="TNN79227.1"/>
    </source>
</evidence>
<reference evidence="2 3" key="1">
    <citation type="submission" date="2019-03" db="EMBL/GenBank/DDBJ databases">
        <title>First draft genome of Liparis tanakae, snailfish: a comprehensive survey of snailfish specific genes.</title>
        <authorList>
            <person name="Kim W."/>
            <person name="Song I."/>
            <person name="Jeong J.-H."/>
            <person name="Kim D."/>
            <person name="Kim S."/>
            <person name="Ryu S."/>
            <person name="Song J.Y."/>
            <person name="Lee S.K."/>
        </authorList>
    </citation>
    <scope>NUCLEOTIDE SEQUENCE [LARGE SCALE GENOMIC DNA]</scope>
    <source>
        <tissue evidence="2">Muscle</tissue>
    </source>
</reference>
<dbReference type="Proteomes" id="UP000314294">
    <property type="component" value="Unassembled WGS sequence"/>
</dbReference>
<feature type="region of interest" description="Disordered" evidence="1">
    <location>
        <begin position="176"/>
        <end position="209"/>
    </location>
</feature>
<comment type="caution">
    <text evidence="2">The sequence shown here is derived from an EMBL/GenBank/DDBJ whole genome shotgun (WGS) entry which is preliminary data.</text>
</comment>
<feature type="compositionally biased region" description="Basic and acidic residues" evidence="1">
    <location>
        <begin position="193"/>
        <end position="209"/>
    </location>
</feature>
<accession>A0A4Z2IN80</accession>
<name>A0A4Z2IN80_9TELE</name>
<gene>
    <name evidence="2" type="ORF">EYF80_010471</name>
</gene>
<dbReference type="AlphaFoldDB" id="A0A4Z2IN80"/>
<sequence>MSSQGIVRLELGLDFVSEPHQLGQNVVNQRRGPQLVEHRLHLLPRVAQLQRKLHLRLVLSVAGGLDRGPGAGVILAKVLSSAALREAGPVEARRATELPVRLRHGQRVPLLAPVVHPDPLGVLLLLWFALRAAAILRIVTGIRAELLKEQSQAGLRVQLKHGQHVTCGYRSADNLDDERINEQKTETALSSGRAERRAQPALSFERRSP</sequence>